<accession>A0A553P7K0</accession>
<gene>
    <name evidence="4" type="ORF">TCAL_01881</name>
</gene>
<dbReference type="GO" id="GO:0005634">
    <property type="term" value="C:nucleus"/>
    <property type="evidence" value="ECO:0007669"/>
    <property type="project" value="TreeGrafter"/>
</dbReference>
<evidence type="ECO:0000256" key="1">
    <source>
        <dbReference type="ARBA" id="ARBA00009515"/>
    </source>
</evidence>
<dbReference type="Pfam" id="PF05918">
    <property type="entry name" value="API5"/>
    <property type="match status" value="1"/>
</dbReference>
<sequence length="520" mass="58165">MASTDRIYECAQKLQQANKGGFHVFESEFREVLTGVKGDGRAKRMASQTIARYFVHFPSFTKEALNAILDLCEDDDLNIRKLAIMDLAKLSKDAPELLPKIVDVLSQLLQSDEPSELNVIENSLMSLFRRDGKGEEVRERALDFLLRKIKADGNALLNKEAEAILLQEIKGSLKNCTAEEFHMFMNILDQTSIPKMLSGQAQLLQLATLMADIDKPFDPEDTECVGKFVECAKTASKFLSSQVKGTDFCSYICLEILPQFHSIEDANAQSQILKILAECSQNTASLKEPLKATQNIFKKLLDYVPLPPADAAEKAGIETPDFEFTKVECLLSAYHNVGRESPEYLTGNPERLEDFKKRLTYFARCLKVYIKKLNDFLQQSGNKTKPEHALKALALKCTTNINTLILDLMRNTPIYKAKISLSWIEERKVPTKRPITAVTTGNGVQVNKKARKSFDTSEIRSKAKWQEKGGKVYTPPTGKFSSKHGQFDANGSNGGRRGGSGRGRGGRGRGRGRFRGRKSY</sequence>
<feature type="compositionally biased region" description="Basic residues" evidence="3">
    <location>
        <begin position="504"/>
        <end position="520"/>
    </location>
</feature>
<dbReference type="GO" id="GO:0006915">
    <property type="term" value="P:apoptotic process"/>
    <property type="evidence" value="ECO:0007669"/>
    <property type="project" value="UniProtKB-KW"/>
</dbReference>
<dbReference type="InterPro" id="IPR011989">
    <property type="entry name" value="ARM-like"/>
</dbReference>
<dbReference type="GO" id="GO:0043066">
    <property type="term" value="P:negative regulation of apoptotic process"/>
    <property type="evidence" value="ECO:0007669"/>
    <property type="project" value="TreeGrafter"/>
</dbReference>
<dbReference type="InterPro" id="IPR008383">
    <property type="entry name" value="API5"/>
</dbReference>
<dbReference type="SUPFAM" id="SSF48371">
    <property type="entry name" value="ARM repeat"/>
    <property type="match status" value="1"/>
</dbReference>
<evidence type="ECO:0000256" key="2">
    <source>
        <dbReference type="ARBA" id="ARBA00022703"/>
    </source>
</evidence>
<reference evidence="4 5" key="1">
    <citation type="journal article" date="2018" name="Nat. Ecol. Evol.">
        <title>Genomic signatures of mitonuclear coevolution across populations of Tigriopus californicus.</title>
        <authorList>
            <person name="Barreto F.S."/>
            <person name="Watson E.T."/>
            <person name="Lima T.G."/>
            <person name="Willett C.S."/>
            <person name="Edmands S."/>
            <person name="Li W."/>
            <person name="Burton R.S."/>
        </authorList>
    </citation>
    <scope>NUCLEOTIDE SEQUENCE [LARGE SCALE GENOMIC DNA]</scope>
    <source>
        <strain evidence="4 5">San Diego</strain>
    </source>
</reference>
<evidence type="ECO:0008006" key="6">
    <source>
        <dbReference type="Google" id="ProtNLM"/>
    </source>
</evidence>
<keyword evidence="2" id="KW-0053">Apoptosis</keyword>
<organism evidence="4 5">
    <name type="scientific">Tigriopus californicus</name>
    <name type="common">Marine copepod</name>
    <dbReference type="NCBI Taxonomy" id="6832"/>
    <lineage>
        <taxon>Eukaryota</taxon>
        <taxon>Metazoa</taxon>
        <taxon>Ecdysozoa</taxon>
        <taxon>Arthropoda</taxon>
        <taxon>Crustacea</taxon>
        <taxon>Multicrustacea</taxon>
        <taxon>Hexanauplia</taxon>
        <taxon>Copepoda</taxon>
        <taxon>Harpacticoida</taxon>
        <taxon>Harpacticidae</taxon>
        <taxon>Tigriopus</taxon>
    </lineage>
</organism>
<evidence type="ECO:0000313" key="5">
    <source>
        <dbReference type="Proteomes" id="UP000318571"/>
    </source>
</evidence>
<name>A0A553P7K0_TIGCA</name>
<comment type="caution">
    <text evidence="4">The sequence shown here is derived from an EMBL/GenBank/DDBJ whole genome shotgun (WGS) entry which is preliminary data.</text>
</comment>
<dbReference type="Gene3D" id="1.25.10.10">
    <property type="entry name" value="Leucine-rich Repeat Variant"/>
    <property type="match status" value="1"/>
</dbReference>
<dbReference type="Proteomes" id="UP000318571">
    <property type="component" value="Chromosome 3"/>
</dbReference>
<dbReference type="STRING" id="6832.A0A553P7K0"/>
<evidence type="ECO:0000313" key="4">
    <source>
        <dbReference type="EMBL" id="TRY73668.1"/>
    </source>
</evidence>
<protein>
    <recommendedName>
        <fullName evidence="6">Apoptosis inhibitor 5/fibroblast growth factor 2-interacting factor 2</fullName>
    </recommendedName>
</protein>
<feature type="compositionally biased region" description="Gly residues" evidence="3">
    <location>
        <begin position="492"/>
        <end position="503"/>
    </location>
</feature>
<dbReference type="EMBL" id="VCGU01000007">
    <property type="protein sequence ID" value="TRY73668.1"/>
    <property type="molecule type" value="Genomic_DNA"/>
</dbReference>
<proteinExistence type="inferred from homology"/>
<evidence type="ECO:0000256" key="3">
    <source>
        <dbReference type="SAM" id="MobiDB-lite"/>
    </source>
</evidence>
<keyword evidence="5" id="KW-1185">Reference proteome</keyword>
<dbReference type="PANTHER" id="PTHR12758:SF19">
    <property type="entry name" value="APOPTOSIS INHIBITOR 5"/>
    <property type="match status" value="1"/>
</dbReference>
<comment type="similarity">
    <text evidence="1">Belongs to the API5 family.</text>
</comment>
<dbReference type="GO" id="GO:0003723">
    <property type="term" value="F:RNA binding"/>
    <property type="evidence" value="ECO:0007669"/>
    <property type="project" value="TreeGrafter"/>
</dbReference>
<dbReference type="AlphaFoldDB" id="A0A553P7K0"/>
<feature type="compositionally biased region" description="Basic and acidic residues" evidence="3">
    <location>
        <begin position="452"/>
        <end position="470"/>
    </location>
</feature>
<feature type="region of interest" description="Disordered" evidence="3">
    <location>
        <begin position="448"/>
        <end position="520"/>
    </location>
</feature>
<dbReference type="PANTHER" id="PTHR12758">
    <property type="entry name" value="APOPTOSIS INHIBITOR 5-RELATED"/>
    <property type="match status" value="1"/>
</dbReference>
<dbReference type="OMA" id="RCIKFLA"/>
<dbReference type="InterPro" id="IPR016024">
    <property type="entry name" value="ARM-type_fold"/>
</dbReference>